<accession>A0A0C9YEF8</accession>
<evidence type="ECO:0000313" key="3">
    <source>
        <dbReference type="Proteomes" id="UP000054018"/>
    </source>
</evidence>
<dbReference type="GO" id="GO:0005945">
    <property type="term" value="C:6-phosphofructokinase complex"/>
    <property type="evidence" value="ECO:0007669"/>
    <property type="project" value="TreeGrafter"/>
</dbReference>
<evidence type="ECO:0000256" key="1">
    <source>
        <dbReference type="ARBA" id="ARBA00048070"/>
    </source>
</evidence>
<evidence type="ECO:0008006" key="4">
    <source>
        <dbReference type="Google" id="ProtNLM"/>
    </source>
</evidence>
<name>A0A0C9YEF8_9AGAM</name>
<dbReference type="Gene3D" id="3.40.50.450">
    <property type="match status" value="1"/>
</dbReference>
<sequence>VLTERLGLDSRVTTLGHIQRGGRPCAFHRILLNWLPTLQGIEAVKAVLEATPDTPSYMIGVRENKITRVPLMEAVEMTRTVADAIAAKNFAKAVALRDPEFLQSLEGFMTTSLPYKEKTFSEEKVSPLCDG</sequence>
<dbReference type="PANTHER" id="PTHR13697">
    <property type="entry name" value="PHOSPHOFRUCTOKINASE"/>
    <property type="match status" value="1"/>
</dbReference>
<keyword evidence="3" id="KW-1185">Reference proteome</keyword>
<proteinExistence type="predicted"/>
<dbReference type="InterPro" id="IPR035966">
    <property type="entry name" value="PKF_sf"/>
</dbReference>
<dbReference type="GO" id="GO:0042802">
    <property type="term" value="F:identical protein binding"/>
    <property type="evidence" value="ECO:0007669"/>
    <property type="project" value="TreeGrafter"/>
</dbReference>
<reference evidence="3" key="2">
    <citation type="submission" date="2015-01" db="EMBL/GenBank/DDBJ databases">
        <title>Evolutionary Origins and Diversification of the Mycorrhizal Mutualists.</title>
        <authorList>
            <consortium name="DOE Joint Genome Institute"/>
            <consortium name="Mycorrhizal Genomics Consortium"/>
            <person name="Kohler A."/>
            <person name="Kuo A."/>
            <person name="Nagy L.G."/>
            <person name="Floudas D."/>
            <person name="Copeland A."/>
            <person name="Barry K.W."/>
            <person name="Cichocki N."/>
            <person name="Veneault-Fourrey C."/>
            <person name="LaButti K."/>
            <person name="Lindquist E.A."/>
            <person name="Lipzen A."/>
            <person name="Lundell T."/>
            <person name="Morin E."/>
            <person name="Murat C."/>
            <person name="Riley R."/>
            <person name="Ohm R."/>
            <person name="Sun H."/>
            <person name="Tunlid A."/>
            <person name="Henrissat B."/>
            <person name="Grigoriev I.V."/>
            <person name="Hibbett D.S."/>
            <person name="Martin F."/>
        </authorList>
    </citation>
    <scope>NUCLEOTIDE SEQUENCE [LARGE SCALE GENOMIC DNA]</scope>
    <source>
        <strain evidence="3">441</strain>
    </source>
</reference>
<dbReference type="HOGENOM" id="CLU_159038_0_0_1"/>
<comment type="catalytic activity">
    <reaction evidence="1">
        <text>beta-D-fructose 6-phosphate + ATP = beta-D-fructose 1,6-bisphosphate + ADP + H(+)</text>
        <dbReference type="Rhea" id="RHEA:16109"/>
        <dbReference type="ChEBI" id="CHEBI:15378"/>
        <dbReference type="ChEBI" id="CHEBI:30616"/>
        <dbReference type="ChEBI" id="CHEBI:32966"/>
        <dbReference type="ChEBI" id="CHEBI:57634"/>
        <dbReference type="ChEBI" id="CHEBI:456216"/>
        <dbReference type="EC" id="2.7.1.11"/>
    </reaction>
</comment>
<dbReference type="GO" id="GO:0005739">
    <property type="term" value="C:mitochondrion"/>
    <property type="evidence" value="ECO:0007669"/>
    <property type="project" value="TreeGrafter"/>
</dbReference>
<protein>
    <recommendedName>
        <fullName evidence="4">6-phosphofructokinase</fullName>
    </recommendedName>
</protein>
<dbReference type="GO" id="GO:0030388">
    <property type="term" value="P:fructose 1,6-bisphosphate metabolic process"/>
    <property type="evidence" value="ECO:0007669"/>
    <property type="project" value="TreeGrafter"/>
</dbReference>
<gene>
    <name evidence="2" type="ORF">PISMIDRAFT_121160</name>
</gene>
<dbReference type="GO" id="GO:0048029">
    <property type="term" value="F:monosaccharide binding"/>
    <property type="evidence" value="ECO:0007669"/>
    <property type="project" value="TreeGrafter"/>
</dbReference>
<dbReference type="STRING" id="765257.A0A0C9YEF8"/>
<dbReference type="SUPFAM" id="SSF53784">
    <property type="entry name" value="Phosphofructokinase"/>
    <property type="match status" value="1"/>
</dbReference>
<dbReference type="GO" id="GO:0006002">
    <property type="term" value="P:fructose 6-phosphate metabolic process"/>
    <property type="evidence" value="ECO:0007669"/>
    <property type="project" value="TreeGrafter"/>
</dbReference>
<dbReference type="AlphaFoldDB" id="A0A0C9YEF8"/>
<evidence type="ECO:0000313" key="2">
    <source>
        <dbReference type="EMBL" id="KIK12279.1"/>
    </source>
</evidence>
<dbReference type="GO" id="GO:0005524">
    <property type="term" value="F:ATP binding"/>
    <property type="evidence" value="ECO:0007669"/>
    <property type="project" value="TreeGrafter"/>
</dbReference>
<dbReference type="GO" id="GO:0070095">
    <property type="term" value="F:fructose-6-phosphate binding"/>
    <property type="evidence" value="ECO:0007669"/>
    <property type="project" value="TreeGrafter"/>
</dbReference>
<dbReference type="GO" id="GO:0003872">
    <property type="term" value="F:6-phosphofructokinase activity"/>
    <property type="evidence" value="ECO:0007669"/>
    <property type="project" value="UniProtKB-EC"/>
</dbReference>
<feature type="non-terminal residue" evidence="2">
    <location>
        <position position="1"/>
    </location>
</feature>
<dbReference type="OrthoDB" id="537915at2759"/>
<dbReference type="EMBL" id="KN834099">
    <property type="protein sequence ID" value="KIK12279.1"/>
    <property type="molecule type" value="Genomic_DNA"/>
</dbReference>
<dbReference type="GO" id="GO:0061621">
    <property type="term" value="P:canonical glycolysis"/>
    <property type="evidence" value="ECO:0007669"/>
    <property type="project" value="TreeGrafter"/>
</dbReference>
<dbReference type="Proteomes" id="UP000054018">
    <property type="component" value="Unassembled WGS sequence"/>
</dbReference>
<reference evidence="2 3" key="1">
    <citation type="submission" date="2014-04" db="EMBL/GenBank/DDBJ databases">
        <authorList>
            <consortium name="DOE Joint Genome Institute"/>
            <person name="Kuo A."/>
            <person name="Kohler A."/>
            <person name="Costa M.D."/>
            <person name="Nagy L.G."/>
            <person name="Floudas D."/>
            <person name="Copeland A."/>
            <person name="Barry K.W."/>
            <person name="Cichocki N."/>
            <person name="Veneault-Fourrey C."/>
            <person name="LaButti K."/>
            <person name="Lindquist E.A."/>
            <person name="Lipzen A."/>
            <person name="Lundell T."/>
            <person name="Morin E."/>
            <person name="Murat C."/>
            <person name="Sun H."/>
            <person name="Tunlid A."/>
            <person name="Henrissat B."/>
            <person name="Grigoriev I.V."/>
            <person name="Hibbett D.S."/>
            <person name="Martin F."/>
            <person name="Nordberg H.P."/>
            <person name="Cantor M.N."/>
            <person name="Hua S.X."/>
        </authorList>
    </citation>
    <scope>NUCLEOTIDE SEQUENCE [LARGE SCALE GENOMIC DNA]</scope>
    <source>
        <strain evidence="2 3">441</strain>
    </source>
</reference>
<dbReference type="PANTHER" id="PTHR13697:SF4">
    <property type="entry name" value="ATP-DEPENDENT 6-PHOSPHOFRUCTOKINASE"/>
    <property type="match status" value="1"/>
</dbReference>
<organism evidence="2 3">
    <name type="scientific">Pisolithus microcarpus 441</name>
    <dbReference type="NCBI Taxonomy" id="765257"/>
    <lineage>
        <taxon>Eukaryota</taxon>
        <taxon>Fungi</taxon>
        <taxon>Dikarya</taxon>
        <taxon>Basidiomycota</taxon>
        <taxon>Agaricomycotina</taxon>
        <taxon>Agaricomycetes</taxon>
        <taxon>Agaricomycetidae</taxon>
        <taxon>Boletales</taxon>
        <taxon>Sclerodermatineae</taxon>
        <taxon>Pisolithaceae</taxon>
        <taxon>Pisolithus</taxon>
    </lineage>
</organism>
<dbReference type="GO" id="GO:0016208">
    <property type="term" value="F:AMP binding"/>
    <property type="evidence" value="ECO:0007669"/>
    <property type="project" value="TreeGrafter"/>
</dbReference>